<dbReference type="AlphaFoldDB" id="A0AAJ4IGF9"/>
<reference evidence="1 2" key="1">
    <citation type="submission" date="2020-11" db="EMBL/GenBank/DDBJ databases">
        <title>Complete and Circularized Genome Assembly of a human isolate of Vibrio navarrensis biotype pommerensis with MiSeq and MinION Sequence Data.</title>
        <authorList>
            <person name="Schwartz K."/>
            <person name="Borowiak M."/>
            <person name="Deneke C."/>
            <person name="Balau V."/>
            <person name="Metelmann C."/>
            <person name="Strauch E."/>
        </authorList>
    </citation>
    <scope>NUCLEOTIDE SEQUENCE [LARGE SCALE GENOMIC DNA]</scope>
    <source>
        <strain evidence="1 2">20-VB00237</strain>
    </source>
</reference>
<dbReference type="EMBL" id="CP065218">
    <property type="protein sequence ID" value="QPL56490.1"/>
    <property type="molecule type" value="Genomic_DNA"/>
</dbReference>
<dbReference type="Proteomes" id="UP000594435">
    <property type="component" value="Chromosome 2"/>
</dbReference>
<protein>
    <submittedName>
        <fullName evidence="1">Uncharacterized protein</fullName>
    </submittedName>
</protein>
<evidence type="ECO:0000313" key="1">
    <source>
        <dbReference type="EMBL" id="QPL56490.1"/>
    </source>
</evidence>
<evidence type="ECO:0000313" key="2">
    <source>
        <dbReference type="Proteomes" id="UP000594435"/>
    </source>
</evidence>
<dbReference type="RefSeq" id="WP_171816733.1">
    <property type="nucleotide sequence ID" value="NZ_CP065218.1"/>
</dbReference>
<organism evidence="1 2">
    <name type="scientific">Vibrio navarrensis</name>
    <dbReference type="NCBI Taxonomy" id="29495"/>
    <lineage>
        <taxon>Bacteria</taxon>
        <taxon>Pseudomonadati</taxon>
        <taxon>Pseudomonadota</taxon>
        <taxon>Gammaproteobacteria</taxon>
        <taxon>Vibrionales</taxon>
        <taxon>Vibrionaceae</taxon>
        <taxon>Vibrio</taxon>
    </lineage>
</organism>
<sequence>MNRIENQWSNYAHGSDESIQIDKESDGYVKAGRYYLSISGREAFDVHVSASTR</sequence>
<gene>
    <name evidence="1" type="ORF">I3X05_23175</name>
</gene>
<accession>A0AAJ4IGF9</accession>
<proteinExistence type="predicted"/>
<name>A0AAJ4IGF9_9VIBR</name>